<dbReference type="CDD" id="cd00086">
    <property type="entry name" value="homeodomain"/>
    <property type="match status" value="1"/>
</dbReference>
<gene>
    <name evidence="11" type="ORF">DPMN_097017</name>
</gene>
<dbReference type="PROSITE" id="PS50071">
    <property type="entry name" value="HOMEOBOX_2"/>
    <property type="match status" value="1"/>
</dbReference>
<dbReference type="GO" id="GO:0005634">
    <property type="term" value="C:nucleus"/>
    <property type="evidence" value="ECO:0007669"/>
    <property type="project" value="UniProtKB-SubCell"/>
</dbReference>
<dbReference type="InterPro" id="IPR017970">
    <property type="entry name" value="Homeobox_CS"/>
</dbReference>
<evidence type="ECO:0000313" key="12">
    <source>
        <dbReference type="Proteomes" id="UP000828390"/>
    </source>
</evidence>
<evidence type="ECO:0000256" key="7">
    <source>
        <dbReference type="PROSITE-ProRule" id="PRU00108"/>
    </source>
</evidence>
<dbReference type="PANTHER" id="PTHR45793:SF5">
    <property type="entry name" value="HOMEOTIC PROTEIN OCELLILESS"/>
    <property type="match status" value="1"/>
</dbReference>
<accession>A0A9D4R5Z5</accession>
<name>A0A9D4R5Z5_DREPO</name>
<evidence type="ECO:0000256" key="8">
    <source>
        <dbReference type="RuleBase" id="RU000682"/>
    </source>
</evidence>
<dbReference type="InterPro" id="IPR009057">
    <property type="entry name" value="Homeodomain-like_sf"/>
</dbReference>
<dbReference type="AlphaFoldDB" id="A0A9D4R5Z5"/>
<keyword evidence="2" id="KW-0217">Developmental protein</keyword>
<feature type="region of interest" description="Disordered" evidence="9">
    <location>
        <begin position="24"/>
        <end position="89"/>
    </location>
</feature>
<feature type="compositionally biased region" description="Polar residues" evidence="9">
    <location>
        <begin position="50"/>
        <end position="68"/>
    </location>
</feature>
<evidence type="ECO:0000256" key="3">
    <source>
        <dbReference type="ARBA" id="ARBA00022902"/>
    </source>
</evidence>
<feature type="DNA-binding region" description="Homeobox" evidence="7">
    <location>
        <begin position="193"/>
        <end position="252"/>
    </location>
</feature>
<dbReference type="InterPro" id="IPR001356">
    <property type="entry name" value="HD"/>
</dbReference>
<keyword evidence="3" id="KW-0524">Neurogenesis</keyword>
<protein>
    <recommendedName>
        <fullName evidence="10">Homeobox domain-containing protein</fullName>
    </recommendedName>
</protein>
<evidence type="ECO:0000259" key="10">
    <source>
        <dbReference type="PROSITE" id="PS50071"/>
    </source>
</evidence>
<evidence type="ECO:0000313" key="11">
    <source>
        <dbReference type="EMBL" id="KAH3854475.1"/>
    </source>
</evidence>
<keyword evidence="6 7" id="KW-0539">Nucleus</keyword>
<comment type="caution">
    <text evidence="11">The sequence shown here is derived from an EMBL/GenBank/DDBJ whole genome shotgun (WGS) entry which is preliminary data.</text>
</comment>
<dbReference type="PROSITE" id="PS00027">
    <property type="entry name" value="HOMEOBOX_1"/>
    <property type="match status" value="1"/>
</dbReference>
<sequence>MHLKLNMSETGSEVGIKLERVEVCSESKDEGFGDDSTEIPCADDGEKVTDTSSEALHSSEKSPASSPDTGIGLHESPYSKQDYGKQDYVKPEYTKQDYMKQDYMKQEYMKQDYMKQDYLKQDYIKHDYPSPPEHHLQHHIPHPEMTSMAYPPVGSKGPYSVNGISLSSPNVDMMHPGMGYQMSPYSGNNPRKQRRERTTFTRAQLDVMESLFQKTRYPDIFMREEVALKISLPESRVQVWFKNRRAKCRQQVKAKEGNNNKSPTPKKAKSPPPPSISPVGGYSKSPPVSSPLSNGSMNAPTSIWSPASIAPVNDIMYQNSCMQRTGGYPMSNMHGGYSQNYGPSSYYGNSDYLTPMQIPVMHSNQANSMSNSYSNQYSSLPSAQGLSRPAGGDCLEYKDSSWPKFQVL</sequence>
<reference evidence="11" key="1">
    <citation type="journal article" date="2019" name="bioRxiv">
        <title>The Genome of the Zebra Mussel, Dreissena polymorpha: A Resource for Invasive Species Research.</title>
        <authorList>
            <person name="McCartney M.A."/>
            <person name="Auch B."/>
            <person name="Kono T."/>
            <person name="Mallez S."/>
            <person name="Zhang Y."/>
            <person name="Obille A."/>
            <person name="Becker A."/>
            <person name="Abrahante J.E."/>
            <person name="Garbe J."/>
            <person name="Badalamenti J.P."/>
            <person name="Herman A."/>
            <person name="Mangelson H."/>
            <person name="Liachko I."/>
            <person name="Sullivan S."/>
            <person name="Sone E.D."/>
            <person name="Koren S."/>
            <person name="Silverstein K.A.T."/>
            <person name="Beckman K.B."/>
            <person name="Gohl D.M."/>
        </authorList>
    </citation>
    <scope>NUCLEOTIDE SEQUENCE</scope>
    <source>
        <strain evidence="11">Duluth1</strain>
        <tissue evidence="11">Whole animal</tissue>
    </source>
</reference>
<dbReference type="GO" id="GO:0000981">
    <property type="term" value="F:DNA-binding transcription factor activity, RNA polymerase II-specific"/>
    <property type="evidence" value="ECO:0007669"/>
    <property type="project" value="InterPro"/>
</dbReference>
<dbReference type="SUPFAM" id="SSF46689">
    <property type="entry name" value="Homeodomain-like"/>
    <property type="match status" value="1"/>
</dbReference>
<feature type="compositionally biased region" description="Acidic residues" evidence="9">
    <location>
        <begin position="32"/>
        <end position="43"/>
    </location>
</feature>
<evidence type="ECO:0000256" key="2">
    <source>
        <dbReference type="ARBA" id="ARBA00022473"/>
    </source>
</evidence>
<dbReference type="GO" id="GO:0045944">
    <property type="term" value="P:positive regulation of transcription by RNA polymerase II"/>
    <property type="evidence" value="ECO:0007669"/>
    <property type="project" value="UniProtKB-ARBA"/>
</dbReference>
<proteinExistence type="predicted"/>
<dbReference type="PANTHER" id="PTHR45793">
    <property type="entry name" value="HOMEOBOX PROTEIN"/>
    <property type="match status" value="1"/>
</dbReference>
<dbReference type="EMBL" id="JAIWYP010000003">
    <property type="protein sequence ID" value="KAH3854475.1"/>
    <property type="molecule type" value="Genomic_DNA"/>
</dbReference>
<evidence type="ECO:0000256" key="5">
    <source>
        <dbReference type="ARBA" id="ARBA00023155"/>
    </source>
</evidence>
<organism evidence="11 12">
    <name type="scientific">Dreissena polymorpha</name>
    <name type="common">Zebra mussel</name>
    <name type="synonym">Mytilus polymorpha</name>
    <dbReference type="NCBI Taxonomy" id="45954"/>
    <lineage>
        <taxon>Eukaryota</taxon>
        <taxon>Metazoa</taxon>
        <taxon>Spiralia</taxon>
        <taxon>Lophotrochozoa</taxon>
        <taxon>Mollusca</taxon>
        <taxon>Bivalvia</taxon>
        <taxon>Autobranchia</taxon>
        <taxon>Heteroconchia</taxon>
        <taxon>Euheterodonta</taxon>
        <taxon>Imparidentia</taxon>
        <taxon>Neoheterodontei</taxon>
        <taxon>Myida</taxon>
        <taxon>Dreissenoidea</taxon>
        <taxon>Dreissenidae</taxon>
        <taxon>Dreissena</taxon>
    </lineage>
</organism>
<dbReference type="Pfam" id="PF00046">
    <property type="entry name" value="Homeodomain"/>
    <property type="match status" value="1"/>
</dbReference>
<dbReference type="OrthoDB" id="6159439at2759"/>
<feature type="domain" description="Homeobox" evidence="10">
    <location>
        <begin position="191"/>
        <end position="251"/>
    </location>
</feature>
<evidence type="ECO:0000256" key="1">
    <source>
        <dbReference type="ARBA" id="ARBA00004123"/>
    </source>
</evidence>
<evidence type="ECO:0000256" key="9">
    <source>
        <dbReference type="SAM" id="MobiDB-lite"/>
    </source>
</evidence>
<keyword evidence="4 7" id="KW-0238">DNA-binding</keyword>
<dbReference type="Gene3D" id="1.10.10.60">
    <property type="entry name" value="Homeodomain-like"/>
    <property type="match status" value="1"/>
</dbReference>
<dbReference type="FunFam" id="1.10.10.60:FF:000068">
    <property type="entry name" value="Orthodenticle homeobox 1"/>
    <property type="match status" value="1"/>
</dbReference>
<evidence type="ECO:0000256" key="6">
    <source>
        <dbReference type="ARBA" id="ARBA00023242"/>
    </source>
</evidence>
<dbReference type="SMART" id="SM00389">
    <property type="entry name" value="HOX"/>
    <property type="match status" value="1"/>
</dbReference>
<reference evidence="11" key="2">
    <citation type="submission" date="2020-11" db="EMBL/GenBank/DDBJ databases">
        <authorList>
            <person name="McCartney M.A."/>
            <person name="Auch B."/>
            <person name="Kono T."/>
            <person name="Mallez S."/>
            <person name="Becker A."/>
            <person name="Gohl D.M."/>
            <person name="Silverstein K.A.T."/>
            <person name="Koren S."/>
            <person name="Bechman K.B."/>
            <person name="Herman A."/>
            <person name="Abrahante J.E."/>
            <person name="Garbe J."/>
        </authorList>
    </citation>
    <scope>NUCLEOTIDE SEQUENCE</scope>
    <source>
        <strain evidence="11">Duluth1</strain>
        <tissue evidence="11">Whole animal</tissue>
    </source>
</reference>
<feature type="region of interest" description="Disordered" evidence="9">
    <location>
        <begin position="249"/>
        <end position="294"/>
    </location>
</feature>
<dbReference type="Proteomes" id="UP000828390">
    <property type="component" value="Unassembled WGS sequence"/>
</dbReference>
<keyword evidence="5 7" id="KW-0371">Homeobox</keyword>
<evidence type="ECO:0000256" key="4">
    <source>
        <dbReference type="ARBA" id="ARBA00023125"/>
    </source>
</evidence>
<keyword evidence="12" id="KW-1185">Reference proteome</keyword>
<dbReference type="GO" id="GO:0000978">
    <property type="term" value="F:RNA polymerase II cis-regulatory region sequence-specific DNA binding"/>
    <property type="evidence" value="ECO:0007669"/>
    <property type="project" value="TreeGrafter"/>
</dbReference>
<dbReference type="GO" id="GO:0007399">
    <property type="term" value="P:nervous system development"/>
    <property type="evidence" value="ECO:0007669"/>
    <property type="project" value="UniProtKB-KW"/>
</dbReference>
<comment type="subcellular location">
    <subcellularLocation>
        <location evidence="1 7 8">Nucleus</location>
    </subcellularLocation>
</comment>